<keyword evidence="1" id="KW-0812">Transmembrane</keyword>
<evidence type="ECO:0008006" key="4">
    <source>
        <dbReference type="Google" id="ProtNLM"/>
    </source>
</evidence>
<dbReference type="AlphaFoldDB" id="A0A0L6W1Z8"/>
<proteinExistence type="predicted"/>
<keyword evidence="1" id="KW-0472">Membrane</keyword>
<evidence type="ECO:0000313" key="2">
    <source>
        <dbReference type="EMBL" id="KNZ69104.1"/>
    </source>
</evidence>
<comment type="caution">
    <text evidence="2">The sequence shown here is derived from an EMBL/GenBank/DDBJ whole genome shotgun (WGS) entry which is preliminary data.</text>
</comment>
<dbReference type="EMBL" id="LGTE01000016">
    <property type="protein sequence ID" value="KNZ69104.1"/>
    <property type="molecule type" value="Genomic_DNA"/>
</dbReference>
<feature type="transmembrane region" description="Helical" evidence="1">
    <location>
        <begin position="21"/>
        <end position="41"/>
    </location>
</feature>
<protein>
    <recommendedName>
        <fullName evidence="4">DMT family transporter</fullName>
    </recommendedName>
</protein>
<keyword evidence="3" id="KW-1185">Reference proteome</keyword>
<name>A0A0L6W1Z8_9FIRM</name>
<dbReference type="InterPro" id="IPR006750">
    <property type="entry name" value="YdcZ"/>
</dbReference>
<dbReference type="PANTHER" id="PTHR34821:SF2">
    <property type="entry name" value="INNER MEMBRANE PROTEIN YDCZ"/>
    <property type="match status" value="1"/>
</dbReference>
<dbReference type="PANTHER" id="PTHR34821">
    <property type="entry name" value="INNER MEMBRANE PROTEIN YDCZ"/>
    <property type="match status" value="1"/>
</dbReference>
<evidence type="ECO:0000256" key="1">
    <source>
        <dbReference type="SAM" id="Phobius"/>
    </source>
</evidence>
<feature type="transmembrane region" description="Helical" evidence="1">
    <location>
        <begin position="83"/>
        <end position="102"/>
    </location>
</feature>
<dbReference type="GO" id="GO:0005886">
    <property type="term" value="C:plasma membrane"/>
    <property type="evidence" value="ECO:0007669"/>
    <property type="project" value="TreeGrafter"/>
</dbReference>
<dbReference type="Proteomes" id="UP000037175">
    <property type="component" value="Unassembled WGS sequence"/>
</dbReference>
<accession>A0A0L6W1Z8</accession>
<feature type="transmembrane region" description="Helical" evidence="1">
    <location>
        <begin position="47"/>
        <end position="71"/>
    </location>
</feature>
<feature type="transmembrane region" description="Helical" evidence="1">
    <location>
        <begin position="108"/>
        <end position="128"/>
    </location>
</feature>
<sequence>MVKLSRCYEFRVLRGENMSNFFAVGLAVVIGALTSIQSAVNSELGKYIGGVAAALVSFTVGTTTLVVFYLFSGEGGLKGVTRVAPYLLIGGMFGAMFVFGMIKLVPRIGVSSASAGVIAGQLLLAMAIDHFGWFGVAKHSLNWVRGMGALLLLLGVRLMSK</sequence>
<organism evidence="2 3">
    <name type="scientific">Thermincola ferriacetica</name>
    <dbReference type="NCBI Taxonomy" id="281456"/>
    <lineage>
        <taxon>Bacteria</taxon>
        <taxon>Bacillati</taxon>
        <taxon>Bacillota</taxon>
        <taxon>Clostridia</taxon>
        <taxon>Eubacteriales</taxon>
        <taxon>Thermincolaceae</taxon>
        <taxon>Thermincola</taxon>
    </lineage>
</organism>
<keyword evidence="1" id="KW-1133">Transmembrane helix</keyword>
<dbReference type="Pfam" id="PF04657">
    <property type="entry name" value="DMT_YdcZ"/>
    <property type="match status" value="1"/>
</dbReference>
<reference evidence="3" key="1">
    <citation type="submission" date="2015-07" db="EMBL/GenBank/DDBJ databases">
        <title>Complete Genome of Thermincola ferriacetica strain Z-0001T.</title>
        <authorList>
            <person name="Lusk B."/>
            <person name="Badalamenti J.P."/>
            <person name="Parameswaran P."/>
            <person name="Bond D.R."/>
            <person name="Torres C.I."/>
        </authorList>
    </citation>
    <scope>NUCLEOTIDE SEQUENCE [LARGE SCALE GENOMIC DNA]</scope>
    <source>
        <strain evidence="3">Z-0001</strain>
    </source>
</reference>
<evidence type="ECO:0000313" key="3">
    <source>
        <dbReference type="Proteomes" id="UP000037175"/>
    </source>
</evidence>
<feature type="transmembrane region" description="Helical" evidence="1">
    <location>
        <begin position="140"/>
        <end position="159"/>
    </location>
</feature>
<gene>
    <name evidence="2" type="ORF">Tfer_2208</name>
</gene>